<sequence>MKQIVSKIYYLFILGCLAFSSCANEENVTPDVSRFVRIDNTTINLNVGEEYIVRASVDTLDGKSYQLQWSVADGSVASIEGTGSTQSLLKALTPGKTTIKVETQDHKLKYYADLNVSQQTPAIRLLTIGSGRADDSNTDMLTKIASATNKPLVICNIFTDNGSLKDHLANIKNEKAVYTYKRIAQDGTINNQTEKKIRDIVNQENWDFIAIEESTDSAGITYGYNRYLSDIVNKLRSWGTNPKLKILLHEPWAYAKTTSATGFATYEKNQLKMFNAIATATEAAKDKVDKVVPVGTAIQNGRTSYWAEEVLRDDINLNMNTGRYIAALTWYATLFDMDVSTLSYLQPSLSAYDNKLAKTAAQAAVTNMQVVTELTDFKDKGPNEFILKCPIYIDFGTLESPAPFNNYKHSKAAPLVNLLDSAGNSTYFGLAVTSRFTLPDKGLVRPTLTNTLGFPSTACTDMFFCDSKKGFPKGTFKLSYLNKDLKYSFYFYGSINDTNTGTKYRVIGKNEGEAELVTDNNTNKMAIIQGISPKDDGTIDIELSIGSMNTQWAGFICINAMIITPDGYRLR</sequence>
<name>L1NJC6_9BACT</name>
<reference evidence="3 4" key="1">
    <citation type="submission" date="2012-05" db="EMBL/GenBank/DDBJ databases">
        <authorList>
            <person name="Weinstock G."/>
            <person name="Sodergren E."/>
            <person name="Lobos E.A."/>
            <person name="Fulton L."/>
            <person name="Fulton R."/>
            <person name="Courtney L."/>
            <person name="Fronick C."/>
            <person name="O'Laughlin M."/>
            <person name="Godfrey J."/>
            <person name="Wilson R.M."/>
            <person name="Miner T."/>
            <person name="Farmer C."/>
            <person name="Delehaunty K."/>
            <person name="Cordes M."/>
            <person name="Minx P."/>
            <person name="Tomlinson C."/>
            <person name="Chen J."/>
            <person name="Wollam A."/>
            <person name="Pepin K.H."/>
            <person name="Bhonagiri V."/>
            <person name="Zhang X."/>
            <person name="Suruliraj S."/>
            <person name="Warren W."/>
            <person name="Mitreva M."/>
            <person name="Mardis E.R."/>
            <person name="Wilson R.K."/>
        </authorList>
    </citation>
    <scope>NUCLEOTIDE SEQUENCE [LARGE SCALE GENOMIC DNA]</scope>
    <source>
        <strain evidence="3 4">F0055</strain>
    </source>
</reference>
<dbReference type="SUPFAM" id="SSF49373">
    <property type="entry name" value="Invasin/intimin cell-adhesion fragments"/>
    <property type="match status" value="1"/>
</dbReference>
<keyword evidence="1" id="KW-0732">Signal</keyword>
<dbReference type="EMBL" id="AMEP01000039">
    <property type="protein sequence ID" value="EKY03287.1"/>
    <property type="molecule type" value="Genomic_DNA"/>
</dbReference>
<dbReference type="HOGENOM" id="CLU_034538_0_0_10"/>
<evidence type="ECO:0000259" key="2">
    <source>
        <dbReference type="SMART" id="SM00635"/>
    </source>
</evidence>
<organism evidence="3 4">
    <name type="scientific">Hoylesella saccharolytica F0055</name>
    <dbReference type="NCBI Taxonomy" id="1127699"/>
    <lineage>
        <taxon>Bacteria</taxon>
        <taxon>Pseudomonadati</taxon>
        <taxon>Bacteroidota</taxon>
        <taxon>Bacteroidia</taxon>
        <taxon>Bacteroidales</taxon>
        <taxon>Prevotellaceae</taxon>
        <taxon>Hoylesella</taxon>
    </lineage>
</organism>
<dbReference type="Proteomes" id="UP000010433">
    <property type="component" value="Unassembled WGS sequence"/>
</dbReference>
<dbReference type="InterPro" id="IPR003343">
    <property type="entry name" value="Big_2"/>
</dbReference>
<dbReference type="PROSITE" id="PS51257">
    <property type="entry name" value="PROKAR_LIPOPROTEIN"/>
    <property type="match status" value="1"/>
</dbReference>
<accession>L1NJC6</accession>
<dbReference type="Gene3D" id="2.60.40.1080">
    <property type="match status" value="1"/>
</dbReference>
<dbReference type="STRING" id="1127699.HMPREF9151_00444"/>
<comment type="caution">
    <text evidence="3">The sequence shown here is derived from an EMBL/GenBank/DDBJ whole genome shotgun (WGS) entry which is preliminary data.</text>
</comment>
<dbReference type="PATRIC" id="fig|1127699.3.peg.407"/>
<evidence type="ECO:0000313" key="4">
    <source>
        <dbReference type="Proteomes" id="UP000010433"/>
    </source>
</evidence>
<dbReference type="RefSeq" id="WP_009161615.1">
    <property type="nucleotide sequence ID" value="NZ_KB290972.1"/>
</dbReference>
<feature type="chain" id="PRO_5003954491" evidence="1">
    <location>
        <begin position="24"/>
        <end position="571"/>
    </location>
</feature>
<evidence type="ECO:0000256" key="1">
    <source>
        <dbReference type="SAM" id="SignalP"/>
    </source>
</evidence>
<dbReference type="AlphaFoldDB" id="L1NJC6"/>
<evidence type="ECO:0000313" key="3">
    <source>
        <dbReference type="EMBL" id="EKY03287.1"/>
    </source>
</evidence>
<dbReference type="SMART" id="SM00635">
    <property type="entry name" value="BID_2"/>
    <property type="match status" value="1"/>
</dbReference>
<keyword evidence="4" id="KW-1185">Reference proteome</keyword>
<dbReference type="GO" id="GO:0016788">
    <property type="term" value="F:hydrolase activity, acting on ester bonds"/>
    <property type="evidence" value="ECO:0007669"/>
    <property type="project" value="UniProtKB-ARBA"/>
</dbReference>
<proteinExistence type="predicted"/>
<dbReference type="Pfam" id="PF16227">
    <property type="entry name" value="DUF4886"/>
    <property type="match status" value="1"/>
</dbReference>
<protein>
    <submittedName>
        <fullName evidence="3">Phage minor structural protein</fullName>
    </submittedName>
</protein>
<dbReference type="Pfam" id="PF02368">
    <property type="entry name" value="Big_2"/>
    <property type="match status" value="1"/>
</dbReference>
<feature type="signal peptide" evidence="1">
    <location>
        <begin position="1"/>
        <end position="23"/>
    </location>
</feature>
<dbReference type="InterPro" id="IPR036514">
    <property type="entry name" value="SGNH_hydro_sf"/>
</dbReference>
<gene>
    <name evidence="3" type="ORF">HMPREF9151_00444</name>
</gene>
<feature type="domain" description="BIG2" evidence="2">
    <location>
        <begin position="32"/>
        <end position="113"/>
    </location>
</feature>
<dbReference type="Gene3D" id="3.40.50.1110">
    <property type="entry name" value="SGNH hydrolase"/>
    <property type="match status" value="1"/>
</dbReference>
<dbReference type="OrthoDB" id="265974at2"/>
<dbReference type="InterPro" id="IPR032616">
    <property type="entry name" value="DUF4886"/>
</dbReference>
<dbReference type="InterPro" id="IPR008964">
    <property type="entry name" value="Invasin/intimin_cell_adhesion"/>
</dbReference>